<evidence type="ECO:0008006" key="4">
    <source>
        <dbReference type="Google" id="ProtNLM"/>
    </source>
</evidence>
<dbReference type="InParanoid" id="B8LD37"/>
<proteinExistence type="predicted"/>
<sequence length="351" mass="38755">MEEVRWTDDSIRWEGGLKVDMDADKRGNTSAAVGQDGDDGGIHASRDGVGGVVVDGEEESSDDEEAFVVDPFADPDPFELFEYEFKLPTPSSDVTSSNSTLDINDTTLSNVSNKVDDSSSSSAAANTINIQIRGYKTDAEQIWQSTGLTLWRASHYLCQYTVENSALFVGKRVLELGAGLGLNGILAWRMMDVCGADSEDGRGEVCITDGDSDALVHLRDNIERNRPSITAPTNDDVDINNTDRTKVSCHQLIWGKQSSLSFLQHHTNNQKYNLLLASDIIYAACIIEPLWETVQTLLDEHDGVFVMAFARRKVPVSIASVLESAVEKGFEYELAKEDLEEGIWVYLFRHC</sequence>
<dbReference type="AlphaFoldDB" id="B8LD37"/>
<keyword evidence="3" id="KW-1185">Reference proteome</keyword>
<dbReference type="PANTHER" id="PTHR14614:SF132">
    <property type="entry name" value="PROTEIN-LYSINE METHYLTRANSFERASE C42C1.13"/>
    <property type="match status" value="1"/>
</dbReference>
<dbReference type="RefSeq" id="XP_002296914.1">
    <property type="nucleotide sequence ID" value="XM_002296878.1"/>
</dbReference>
<feature type="region of interest" description="Disordered" evidence="1">
    <location>
        <begin position="21"/>
        <end position="64"/>
    </location>
</feature>
<reference evidence="2 3" key="1">
    <citation type="journal article" date="2004" name="Science">
        <title>The genome of the diatom Thalassiosira pseudonana: ecology, evolution, and metabolism.</title>
        <authorList>
            <person name="Armbrust E.V."/>
            <person name="Berges J.A."/>
            <person name="Bowler C."/>
            <person name="Green B.R."/>
            <person name="Martinez D."/>
            <person name="Putnam N.H."/>
            <person name="Zhou S."/>
            <person name="Allen A.E."/>
            <person name="Apt K.E."/>
            <person name="Bechner M."/>
            <person name="Brzezinski M.A."/>
            <person name="Chaal B.K."/>
            <person name="Chiovitti A."/>
            <person name="Davis A.K."/>
            <person name="Demarest M.S."/>
            <person name="Detter J.C."/>
            <person name="Glavina T."/>
            <person name="Goodstein D."/>
            <person name="Hadi M.Z."/>
            <person name="Hellsten U."/>
            <person name="Hildebrand M."/>
            <person name="Jenkins B.D."/>
            <person name="Jurka J."/>
            <person name="Kapitonov V.V."/>
            <person name="Kroger N."/>
            <person name="Lau W.W."/>
            <person name="Lane T.W."/>
            <person name="Larimer F.W."/>
            <person name="Lippmeier J.C."/>
            <person name="Lucas S."/>
            <person name="Medina M."/>
            <person name="Montsant A."/>
            <person name="Obornik M."/>
            <person name="Parker M.S."/>
            <person name="Palenik B."/>
            <person name="Pazour G.J."/>
            <person name="Richardson P.M."/>
            <person name="Rynearson T.A."/>
            <person name="Saito M.A."/>
            <person name="Schwartz D.C."/>
            <person name="Thamatrakoln K."/>
            <person name="Valentin K."/>
            <person name="Vardi A."/>
            <person name="Wilkerson F.P."/>
            <person name="Rokhsar D.S."/>
        </authorList>
    </citation>
    <scope>NUCLEOTIDE SEQUENCE [LARGE SCALE GENOMIC DNA]</scope>
    <source>
        <strain evidence="2 3">CCMP1335</strain>
    </source>
</reference>
<dbReference type="GO" id="GO:0008276">
    <property type="term" value="F:protein methyltransferase activity"/>
    <property type="evidence" value="ECO:0000318"/>
    <property type="project" value="GO_Central"/>
</dbReference>
<protein>
    <recommendedName>
        <fullName evidence="4">Methyltransferase</fullName>
    </recommendedName>
</protein>
<dbReference type="EMBL" id="DS999419">
    <property type="protein sequence ID" value="EED86642.1"/>
    <property type="molecule type" value="Genomic_DNA"/>
</dbReference>
<organism evidence="2 3">
    <name type="scientific">Thalassiosira pseudonana</name>
    <name type="common">Marine diatom</name>
    <name type="synonym">Cyclotella nana</name>
    <dbReference type="NCBI Taxonomy" id="35128"/>
    <lineage>
        <taxon>Eukaryota</taxon>
        <taxon>Sar</taxon>
        <taxon>Stramenopiles</taxon>
        <taxon>Ochrophyta</taxon>
        <taxon>Bacillariophyta</taxon>
        <taxon>Coscinodiscophyceae</taxon>
        <taxon>Thalassiosirophycidae</taxon>
        <taxon>Thalassiosirales</taxon>
        <taxon>Thalassiosiraceae</taxon>
        <taxon>Thalassiosira</taxon>
    </lineage>
</organism>
<dbReference type="HOGENOM" id="CLU_791071_0_0_1"/>
<name>B8LD37_THAPS</name>
<dbReference type="Gene3D" id="3.40.50.150">
    <property type="entry name" value="Vaccinia Virus protein VP39"/>
    <property type="match status" value="1"/>
</dbReference>
<dbReference type="STRING" id="35128.B8LD37"/>
<dbReference type="Proteomes" id="UP000001449">
    <property type="component" value="Unassembled WGS sequence"/>
</dbReference>
<reference evidence="2 3" key="2">
    <citation type="journal article" date="2008" name="Nature">
        <title>The Phaeodactylum genome reveals the evolutionary history of diatom genomes.</title>
        <authorList>
            <person name="Bowler C."/>
            <person name="Allen A.E."/>
            <person name="Badger J.H."/>
            <person name="Grimwood J."/>
            <person name="Jabbari K."/>
            <person name="Kuo A."/>
            <person name="Maheswari U."/>
            <person name="Martens C."/>
            <person name="Maumus F."/>
            <person name="Otillar R.P."/>
            <person name="Rayko E."/>
            <person name="Salamov A."/>
            <person name="Vandepoele K."/>
            <person name="Beszteri B."/>
            <person name="Gruber A."/>
            <person name="Heijde M."/>
            <person name="Katinka M."/>
            <person name="Mock T."/>
            <person name="Valentin K."/>
            <person name="Verret F."/>
            <person name="Berges J.A."/>
            <person name="Brownlee C."/>
            <person name="Cadoret J.P."/>
            <person name="Chiovitti A."/>
            <person name="Choi C.J."/>
            <person name="Coesel S."/>
            <person name="De Martino A."/>
            <person name="Detter J.C."/>
            <person name="Durkin C."/>
            <person name="Falciatore A."/>
            <person name="Fournet J."/>
            <person name="Haruta M."/>
            <person name="Huysman M.J."/>
            <person name="Jenkins B.D."/>
            <person name="Jiroutova K."/>
            <person name="Jorgensen R.E."/>
            <person name="Joubert Y."/>
            <person name="Kaplan A."/>
            <person name="Kroger N."/>
            <person name="Kroth P.G."/>
            <person name="La Roche J."/>
            <person name="Lindquist E."/>
            <person name="Lommer M."/>
            <person name="Martin-Jezequel V."/>
            <person name="Lopez P.J."/>
            <person name="Lucas S."/>
            <person name="Mangogna M."/>
            <person name="McGinnis K."/>
            <person name="Medlin L.K."/>
            <person name="Montsant A."/>
            <person name="Oudot-Le Secq M.P."/>
            <person name="Napoli C."/>
            <person name="Obornik M."/>
            <person name="Parker M.S."/>
            <person name="Petit J.L."/>
            <person name="Porcel B.M."/>
            <person name="Poulsen N."/>
            <person name="Robison M."/>
            <person name="Rychlewski L."/>
            <person name="Rynearson T.A."/>
            <person name="Schmutz J."/>
            <person name="Shapiro H."/>
            <person name="Siaut M."/>
            <person name="Stanley M."/>
            <person name="Sussman M.R."/>
            <person name="Taylor A.R."/>
            <person name="Vardi A."/>
            <person name="von Dassow P."/>
            <person name="Vyverman W."/>
            <person name="Willis A."/>
            <person name="Wyrwicz L.S."/>
            <person name="Rokhsar D.S."/>
            <person name="Weissenbach J."/>
            <person name="Armbrust E.V."/>
            <person name="Green B.R."/>
            <person name="Van de Peer Y."/>
            <person name="Grigoriev I.V."/>
        </authorList>
    </citation>
    <scope>NUCLEOTIDE SEQUENCE [LARGE SCALE GENOMIC DNA]</scope>
    <source>
        <strain evidence="2 3">CCMP1335</strain>
    </source>
</reference>
<feature type="compositionally biased region" description="Acidic residues" evidence="1">
    <location>
        <begin position="55"/>
        <end position="64"/>
    </location>
</feature>
<accession>B8LD37</accession>
<dbReference type="eggNOG" id="KOG2497">
    <property type="taxonomic scope" value="Eukaryota"/>
</dbReference>
<evidence type="ECO:0000256" key="1">
    <source>
        <dbReference type="SAM" id="MobiDB-lite"/>
    </source>
</evidence>
<dbReference type="InterPro" id="IPR019410">
    <property type="entry name" value="Methyltransf_16"/>
</dbReference>
<gene>
    <name evidence="2" type="ORF">THAPSDRAFT_11112</name>
</gene>
<dbReference type="Pfam" id="PF10294">
    <property type="entry name" value="Methyltransf_16"/>
    <property type="match status" value="1"/>
</dbReference>
<dbReference type="SUPFAM" id="SSF53335">
    <property type="entry name" value="S-adenosyl-L-methionine-dependent methyltransferases"/>
    <property type="match status" value="1"/>
</dbReference>
<evidence type="ECO:0000313" key="2">
    <source>
        <dbReference type="EMBL" id="EED86642.1"/>
    </source>
</evidence>
<evidence type="ECO:0000313" key="3">
    <source>
        <dbReference type="Proteomes" id="UP000001449"/>
    </source>
</evidence>
<dbReference type="InterPro" id="IPR029063">
    <property type="entry name" value="SAM-dependent_MTases_sf"/>
</dbReference>
<dbReference type="GeneID" id="7446276"/>
<dbReference type="KEGG" id="tps:THAPSDRAFT_11112"/>
<dbReference type="PANTHER" id="PTHR14614">
    <property type="entry name" value="HEPATOCELLULAR CARCINOMA-ASSOCIATED ANTIGEN"/>
    <property type="match status" value="1"/>
</dbReference>
<dbReference type="PaxDb" id="35128-Thaps11112"/>